<evidence type="ECO:0000313" key="1">
    <source>
        <dbReference type="EMBL" id="KAK1364217.1"/>
    </source>
</evidence>
<sequence length="143" mass="16037">MNIKLWDCELATNAMNELLKFTQIDNPLWFRSMDGSCEALNFEEYTRTITPYIDTKPGMRTEGTRAIGMSTINSATFVEMMMEAETLRIHHGIQGDAADEKGVICKSDVDVVIHHGIQGDVADGEDVICKSVCNLYLMRLSNK</sequence>
<accession>A0AAD8M963</accession>
<name>A0AAD8M963_9APIA</name>
<organism evidence="1 2">
    <name type="scientific">Heracleum sosnowskyi</name>
    <dbReference type="NCBI Taxonomy" id="360622"/>
    <lineage>
        <taxon>Eukaryota</taxon>
        <taxon>Viridiplantae</taxon>
        <taxon>Streptophyta</taxon>
        <taxon>Embryophyta</taxon>
        <taxon>Tracheophyta</taxon>
        <taxon>Spermatophyta</taxon>
        <taxon>Magnoliopsida</taxon>
        <taxon>eudicotyledons</taxon>
        <taxon>Gunneridae</taxon>
        <taxon>Pentapetalae</taxon>
        <taxon>asterids</taxon>
        <taxon>campanulids</taxon>
        <taxon>Apiales</taxon>
        <taxon>Apiaceae</taxon>
        <taxon>Apioideae</taxon>
        <taxon>apioid superclade</taxon>
        <taxon>Tordylieae</taxon>
        <taxon>Tordyliinae</taxon>
        <taxon>Heracleum</taxon>
    </lineage>
</organism>
<proteinExistence type="predicted"/>
<dbReference type="PANTHER" id="PTHR45654">
    <property type="entry name" value="HOMEOBOX-LEUCINE ZIPPER PROTEIN MERISTEM L1"/>
    <property type="match status" value="1"/>
</dbReference>
<dbReference type="AlphaFoldDB" id="A0AAD8M963"/>
<dbReference type="Proteomes" id="UP001237642">
    <property type="component" value="Unassembled WGS sequence"/>
</dbReference>
<evidence type="ECO:0000313" key="2">
    <source>
        <dbReference type="Proteomes" id="UP001237642"/>
    </source>
</evidence>
<comment type="caution">
    <text evidence="1">The sequence shown here is derived from an EMBL/GenBank/DDBJ whole genome shotgun (WGS) entry which is preliminary data.</text>
</comment>
<gene>
    <name evidence="1" type="ORF">POM88_039778</name>
</gene>
<reference evidence="1" key="1">
    <citation type="submission" date="2023-02" db="EMBL/GenBank/DDBJ databases">
        <title>Genome of toxic invasive species Heracleum sosnowskyi carries increased number of genes despite the absence of recent whole-genome duplications.</title>
        <authorList>
            <person name="Schelkunov M."/>
            <person name="Shtratnikova V."/>
            <person name="Makarenko M."/>
            <person name="Klepikova A."/>
            <person name="Omelchenko D."/>
            <person name="Novikova G."/>
            <person name="Obukhova E."/>
            <person name="Bogdanov V."/>
            <person name="Penin A."/>
            <person name="Logacheva M."/>
        </authorList>
    </citation>
    <scope>NUCLEOTIDE SEQUENCE</scope>
    <source>
        <strain evidence="1">Hsosn_3</strain>
        <tissue evidence="1">Leaf</tissue>
    </source>
</reference>
<dbReference type="InterPro" id="IPR042160">
    <property type="entry name" value="HD-Zip_IV"/>
</dbReference>
<dbReference type="PANTHER" id="PTHR45654:SF69">
    <property type="entry name" value="HOMEOBOX-LEUCINE ZIPPER PROTEIN ANTHOCYANINLESS 2-LIKE"/>
    <property type="match status" value="1"/>
</dbReference>
<dbReference type="EMBL" id="JAUIZM010000009">
    <property type="protein sequence ID" value="KAK1364217.1"/>
    <property type="molecule type" value="Genomic_DNA"/>
</dbReference>
<reference evidence="1" key="2">
    <citation type="submission" date="2023-05" db="EMBL/GenBank/DDBJ databases">
        <authorList>
            <person name="Schelkunov M.I."/>
        </authorList>
    </citation>
    <scope>NUCLEOTIDE SEQUENCE</scope>
    <source>
        <strain evidence="1">Hsosn_3</strain>
        <tissue evidence="1">Leaf</tissue>
    </source>
</reference>
<protein>
    <submittedName>
        <fullName evidence="1">Uncharacterized protein</fullName>
    </submittedName>
</protein>
<keyword evidence="2" id="KW-1185">Reference proteome</keyword>